<evidence type="ECO:0000313" key="2">
    <source>
        <dbReference type="EMBL" id="RDW61014.1"/>
    </source>
</evidence>
<feature type="compositionally biased region" description="Basic and acidic residues" evidence="1">
    <location>
        <begin position="319"/>
        <end position="337"/>
    </location>
</feature>
<evidence type="ECO:0000256" key="1">
    <source>
        <dbReference type="SAM" id="MobiDB-lite"/>
    </source>
</evidence>
<accession>A0A3D8QHX6</accession>
<gene>
    <name evidence="2" type="ORF">BP6252_12397</name>
</gene>
<reference evidence="2 3" key="1">
    <citation type="journal article" date="2018" name="IMA Fungus">
        <title>IMA Genome-F 9: Draft genome sequence of Annulohypoxylon stygium, Aspergillus mulundensis, Berkeleyomyces basicola (syn. Thielaviopsis basicola), Ceratocystis smalleyi, two Cercospora beticola strains, Coleophoma cylindrospora, Fusarium fracticaudum, Phialophora cf. hyalina, and Morchella septimelata.</title>
        <authorList>
            <person name="Wingfield B.D."/>
            <person name="Bills G.F."/>
            <person name="Dong Y."/>
            <person name="Huang W."/>
            <person name="Nel W.J."/>
            <person name="Swalarsk-Parry B.S."/>
            <person name="Vaghefi N."/>
            <person name="Wilken P.M."/>
            <person name="An Z."/>
            <person name="de Beer Z.W."/>
            <person name="De Vos L."/>
            <person name="Chen L."/>
            <person name="Duong T.A."/>
            <person name="Gao Y."/>
            <person name="Hammerbacher A."/>
            <person name="Kikkert J.R."/>
            <person name="Li Y."/>
            <person name="Li H."/>
            <person name="Li K."/>
            <person name="Li Q."/>
            <person name="Liu X."/>
            <person name="Ma X."/>
            <person name="Naidoo K."/>
            <person name="Pethybridge S.J."/>
            <person name="Sun J."/>
            <person name="Steenkamp E.T."/>
            <person name="van der Nest M.A."/>
            <person name="van Wyk S."/>
            <person name="Wingfield M.J."/>
            <person name="Xiong C."/>
            <person name="Yue Q."/>
            <person name="Zhang X."/>
        </authorList>
    </citation>
    <scope>NUCLEOTIDE SEQUENCE [LARGE SCALE GENOMIC DNA]</scope>
    <source>
        <strain evidence="2 3">BP6252</strain>
    </source>
</reference>
<dbReference type="AlphaFoldDB" id="A0A3D8QHX6"/>
<feature type="region of interest" description="Disordered" evidence="1">
    <location>
        <begin position="319"/>
        <end position="357"/>
    </location>
</feature>
<evidence type="ECO:0000313" key="3">
    <source>
        <dbReference type="Proteomes" id="UP000256645"/>
    </source>
</evidence>
<protein>
    <recommendedName>
        <fullName evidence="4">BTB domain-containing protein</fullName>
    </recommendedName>
</protein>
<dbReference type="OrthoDB" id="5326346at2759"/>
<proteinExistence type="predicted"/>
<sequence>MEIFDPNGDVLLILSYADTDTLRETQSPVSGPDVHESMPRPQGKIAAQPKESSSSGEGTPPRMLVSSRHLMLVSVVFEKMLSTSNFAEGAMLHQTQKVEVHLPEDDHTALTIMMNVIHGQTRKVPQKINFGVLIAIAILVDKYQMAGAVEFMAHVWMDKLKPSKFKNDNSLLPWLFVSWVFRHDEYFRNTTMVLVKEGDSNLKSRAMNCVPRLPIPGRVIAAILETRVKFIAAVLSAIEATIERHKNPIAVCNRNRYVEPQASNARTACNDMVLGSLIRSAMLAQLWPAPRSPYKGRNFVDIVAQVENFQINSLCEQVGNRDDPKTRNTHGVKERLKTSSTSTRDNFHGLGLNEFMK</sequence>
<dbReference type="Proteomes" id="UP000256645">
    <property type="component" value="Unassembled WGS sequence"/>
</dbReference>
<dbReference type="EMBL" id="PDLM01000015">
    <property type="protein sequence ID" value="RDW61014.1"/>
    <property type="molecule type" value="Genomic_DNA"/>
</dbReference>
<dbReference type="STRING" id="1849047.A0A3D8QHX6"/>
<evidence type="ECO:0008006" key="4">
    <source>
        <dbReference type="Google" id="ProtNLM"/>
    </source>
</evidence>
<feature type="region of interest" description="Disordered" evidence="1">
    <location>
        <begin position="23"/>
        <end position="61"/>
    </location>
</feature>
<organism evidence="2 3">
    <name type="scientific">Coleophoma cylindrospora</name>
    <dbReference type="NCBI Taxonomy" id="1849047"/>
    <lineage>
        <taxon>Eukaryota</taxon>
        <taxon>Fungi</taxon>
        <taxon>Dikarya</taxon>
        <taxon>Ascomycota</taxon>
        <taxon>Pezizomycotina</taxon>
        <taxon>Leotiomycetes</taxon>
        <taxon>Helotiales</taxon>
        <taxon>Dermateaceae</taxon>
        <taxon>Coleophoma</taxon>
    </lineage>
</organism>
<keyword evidence="3" id="KW-1185">Reference proteome</keyword>
<name>A0A3D8QHX6_9HELO</name>
<comment type="caution">
    <text evidence="2">The sequence shown here is derived from an EMBL/GenBank/DDBJ whole genome shotgun (WGS) entry which is preliminary data.</text>
</comment>